<accession>A0A2J8A1W6</accession>
<sequence length="424" mass="44015">MSDGEWTNDEAQQRGDAKAVARAARHAREQEEAATRSAARLAAIRLDEREQQERQQAAAAAASAAAGAGLGAGAGAGGGALGGAHDEQAARFIAAELEELREAVPQEQLRACTVDWVQVEPGRPAVGDQPSLGPAYRHMWAADGPPAAPHGATTCRELWSGSVRRYGGCRCLGWRPPNPEGKPGPYSYMTYDEAEEQVVRLSAGLAAAGLRSGDRVAVLAPNSPEWMLVLQVRRLAEPPPAPVSLDFARAGAGTGGGASAPARPRGAIQTAHSAAKAAALASAATETSAARAAAAAAAAAAHVCRPSLLAAVQHLQERCVAVLGGGRCAGCGRRLLPPDPSRLGAVPTDLRLLRLAGCGHYLHHRCIEAYLASPPFGKGCPVPGCGERVSHPRLVTDPAVLEARWAARHARRREEEDAAAIMGF</sequence>
<evidence type="ECO:0000259" key="2">
    <source>
        <dbReference type="Pfam" id="PF00501"/>
    </source>
</evidence>
<dbReference type="Gene3D" id="3.40.50.980">
    <property type="match status" value="1"/>
</dbReference>
<dbReference type="AlphaFoldDB" id="A0A2J8A1W6"/>
<proteinExistence type="predicted"/>
<dbReference type="Proteomes" id="UP000236333">
    <property type="component" value="Unassembled WGS sequence"/>
</dbReference>
<evidence type="ECO:0000313" key="3">
    <source>
        <dbReference type="EMBL" id="PNH06502.1"/>
    </source>
</evidence>
<dbReference type="PANTHER" id="PTHR40237">
    <property type="entry name" value="LD44813P"/>
    <property type="match status" value="1"/>
</dbReference>
<evidence type="ECO:0000313" key="4">
    <source>
        <dbReference type="Proteomes" id="UP000236333"/>
    </source>
</evidence>
<feature type="domain" description="AMP-dependent synthetase/ligase" evidence="2">
    <location>
        <begin position="185"/>
        <end position="229"/>
    </location>
</feature>
<dbReference type="SUPFAM" id="SSF56801">
    <property type="entry name" value="Acetyl-CoA synthetase-like"/>
    <property type="match status" value="1"/>
</dbReference>
<reference evidence="3 4" key="1">
    <citation type="journal article" date="2017" name="Mol. Biol. Evol.">
        <title>The 4-celled Tetrabaena socialis nuclear genome reveals the essential components for genetic control of cell number at the origin of multicellularity in the volvocine lineage.</title>
        <authorList>
            <person name="Featherston J."/>
            <person name="Arakaki Y."/>
            <person name="Hanschen E.R."/>
            <person name="Ferris P.J."/>
            <person name="Michod R.E."/>
            <person name="Olson B.J.S.C."/>
            <person name="Nozaki H."/>
            <person name="Durand P.M."/>
        </authorList>
    </citation>
    <scope>NUCLEOTIDE SEQUENCE [LARGE SCALE GENOMIC DNA]</scope>
    <source>
        <strain evidence="3 4">NIES-571</strain>
    </source>
</reference>
<dbReference type="Pfam" id="PF00501">
    <property type="entry name" value="AMP-binding"/>
    <property type="match status" value="1"/>
</dbReference>
<name>A0A2J8A1W6_9CHLO</name>
<dbReference type="OrthoDB" id="544715at2759"/>
<comment type="caution">
    <text evidence="3">The sequence shown here is derived from an EMBL/GenBank/DDBJ whole genome shotgun (WGS) entry which is preliminary data.</text>
</comment>
<keyword evidence="4" id="KW-1185">Reference proteome</keyword>
<evidence type="ECO:0000256" key="1">
    <source>
        <dbReference type="SAM" id="MobiDB-lite"/>
    </source>
</evidence>
<dbReference type="InterPro" id="IPR000873">
    <property type="entry name" value="AMP-dep_synth/lig_dom"/>
</dbReference>
<feature type="region of interest" description="Disordered" evidence="1">
    <location>
        <begin position="1"/>
        <end position="37"/>
    </location>
</feature>
<organism evidence="3 4">
    <name type="scientific">Tetrabaena socialis</name>
    <dbReference type="NCBI Taxonomy" id="47790"/>
    <lineage>
        <taxon>Eukaryota</taxon>
        <taxon>Viridiplantae</taxon>
        <taxon>Chlorophyta</taxon>
        <taxon>core chlorophytes</taxon>
        <taxon>Chlorophyceae</taxon>
        <taxon>CS clade</taxon>
        <taxon>Chlamydomonadales</taxon>
        <taxon>Tetrabaenaceae</taxon>
        <taxon>Tetrabaena</taxon>
    </lineage>
</organism>
<dbReference type="EMBL" id="PGGS01000233">
    <property type="protein sequence ID" value="PNH06502.1"/>
    <property type="molecule type" value="Genomic_DNA"/>
</dbReference>
<protein>
    <submittedName>
        <fullName evidence="3">Long chain acyl-CoA synthetase 1</fullName>
    </submittedName>
</protein>
<dbReference type="PANTHER" id="PTHR40237:SF1">
    <property type="entry name" value="LD44813P"/>
    <property type="match status" value="1"/>
</dbReference>
<gene>
    <name evidence="3" type="ORF">TSOC_007142</name>
</gene>